<keyword evidence="2" id="KW-0812">Transmembrane</keyword>
<feature type="compositionally biased region" description="Polar residues" evidence="1">
    <location>
        <begin position="89"/>
        <end position="105"/>
    </location>
</feature>
<organism evidence="3 4">
    <name type="scientific">Thalassiosira oceanica</name>
    <name type="common">Marine diatom</name>
    <dbReference type="NCBI Taxonomy" id="159749"/>
    <lineage>
        <taxon>Eukaryota</taxon>
        <taxon>Sar</taxon>
        <taxon>Stramenopiles</taxon>
        <taxon>Ochrophyta</taxon>
        <taxon>Bacillariophyta</taxon>
        <taxon>Coscinodiscophyceae</taxon>
        <taxon>Thalassiosirophycidae</taxon>
        <taxon>Thalassiosirales</taxon>
        <taxon>Thalassiosiraceae</taxon>
        <taxon>Thalassiosira</taxon>
    </lineage>
</organism>
<feature type="region of interest" description="Disordered" evidence="1">
    <location>
        <begin position="49"/>
        <end position="130"/>
    </location>
</feature>
<keyword evidence="2" id="KW-1133">Transmembrane helix</keyword>
<accession>K0SE50</accession>
<dbReference type="EMBL" id="AGNL01018375">
    <property type="protein sequence ID" value="EJK63219.1"/>
    <property type="molecule type" value="Genomic_DNA"/>
</dbReference>
<dbReference type="Proteomes" id="UP000266841">
    <property type="component" value="Unassembled WGS sequence"/>
</dbReference>
<keyword evidence="2" id="KW-0472">Membrane</keyword>
<reference evidence="3 4" key="1">
    <citation type="journal article" date="2012" name="Genome Biol.">
        <title>Genome and low-iron response of an oceanic diatom adapted to chronic iron limitation.</title>
        <authorList>
            <person name="Lommer M."/>
            <person name="Specht M."/>
            <person name="Roy A.S."/>
            <person name="Kraemer L."/>
            <person name="Andreson R."/>
            <person name="Gutowska M.A."/>
            <person name="Wolf J."/>
            <person name="Bergner S.V."/>
            <person name="Schilhabel M.B."/>
            <person name="Klostermeier U.C."/>
            <person name="Beiko R.G."/>
            <person name="Rosenstiel P."/>
            <person name="Hippler M."/>
            <person name="Laroche J."/>
        </authorList>
    </citation>
    <scope>NUCLEOTIDE SEQUENCE [LARGE SCALE GENOMIC DNA]</scope>
    <source>
        <strain evidence="3 4">CCMP1005</strain>
    </source>
</reference>
<feature type="transmembrane region" description="Helical" evidence="2">
    <location>
        <begin position="134"/>
        <end position="154"/>
    </location>
</feature>
<evidence type="ECO:0000256" key="1">
    <source>
        <dbReference type="SAM" id="MobiDB-lite"/>
    </source>
</evidence>
<evidence type="ECO:0008006" key="5">
    <source>
        <dbReference type="Google" id="ProtNLM"/>
    </source>
</evidence>
<comment type="caution">
    <text evidence="3">The sequence shown here is derived from an EMBL/GenBank/DDBJ whole genome shotgun (WGS) entry which is preliminary data.</text>
</comment>
<feature type="compositionally biased region" description="Acidic residues" evidence="1">
    <location>
        <begin position="49"/>
        <end position="58"/>
    </location>
</feature>
<protein>
    <recommendedName>
        <fullName evidence="5">Transmembrane protein</fullName>
    </recommendedName>
</protein>
<proteinExistence type="predicted"/>
<evidence type="ECO:0000313" key="4">
    <source>
        <dbReference type="Proteomes" id="UP000266841"/>
    </source>
</evidence>
<feature type="compositionally biased region" description="Basic and acidic residues" evidence="1">
    <location>
        <begin position="116"/>
        <end position="130"/>
    </location>
</feature>
<dbReference type="AlphaFoldDB" id="K0SE50"/>
<evidence type="ECO:0000256" key="2">
    <source>
        <dbReference type="SAM" id="Phobius"/>
    </source>
</evidence>
<keyword evidence="4" id="KW-1185">Reference proteome</keyword>
<evidence type="ECO:0000313" key="3">
    <source>
        <dbReference type="EMBL" id="EJK63219.1"/>
    </source>
</evidence>
<gene>
    <name evidence="3" type="ORF">THAOC_16140</name>
</gene>
<feature type="region of interest" description="Disordered" evidence="1">
    <location>
        <begin position="159"/>
        <end position="182"/>
    </location>
</feature>
<sequence>MVLSLFESPRIYAAARCEYSNDTMDVPLFVPYYLRTGKRSPLVINDDFDTLTEDEDSQTETRVPCPGPTPTDVSSPPSPTTHHVAATSKAPSLFSTRSQSKSDSPSAYDHPALPRNVDEGKRPMSHEADEPERSVFGAIFFIALASMMVIALFVSPKVGSSSDEESQNTSPTAAMDTGVPRE</sequence>
<name>K0SE50_THAOC</name>